<evidence type="ECO:0000256" key="3">
    <source>
        <dbReference type="ARBA" id="ARBA00023002"/>
    </source>
</evidence>
<dbReference type="Gene3D" id="3.30.1060.10">
    <property type="entry name" value="Peptide methionine sulphoxide reductase MsrA"/>
    <property type="match status" value="1"/>
</dbReference>
<keyword evidence="12" id="KW-1185">Reference proteome</keyword>
<evidence type="ECO:0000256" key="5">
    <source>
        <dbReference type="ARBA" id="ARBA00030643"/>
    </source>
</evidence>
<comment type="similarity">
    <text evidence="1">Belongs to the MsrA Met sulfoxide reductase family.</text>
</comment>
<evidence type="ECO:0000313" key="8">
    <source>
        <dbReference type="EMBL" id="CAF1033786.1"/>
    </source>
</evidence>
<proteinExistence type="inferred from homology"/>
<dbReference type="Proteomes" id="UP000663829">
    <property type="component" value="Unassembled WGS sequence"/>
</dbReference>
<dbReference type="PANTHER" id="PTHR42799:SF13">
    <property type="entry name" value="PEPTIDE METHIONINE SULFOXIDE REDUCTASE"/>
    <property type="match status" value="1"/>
</dbReference>
<feature type="domain" description="Peptide methionine sulphoxide reductase MsrA" evidence="6">
    <location>
        <begin position="4"/>
        <end position="137"/>
    </location>
</feature>
<dbReference type="InterPro" id="IPR050162">
    <property type="entry name" value="MsrA_MetSO_reductase"/>
</dbReference>
<dbReference type="Pfam" id="PF20939">
    <property type="entry name" value="MsrA_helical"/>
    <property type="match status" value="1"/>
</dbReference>
<evidence type="ECO:0000313" key="10">
    <source>
        <dbReference type="EMBL" id="CAF3802072.1"/>
    </source>
</evidence>
<dbReference type="GO" id="GO:0005737">
    <property type="term" value="C:cytoplasm"/>
    <property type="evidence" value="ECO:0007669"/>
    <property type="project" value="TreeGrafter"/>
</dbReference>
<organism evidence="9 12">
    <name type="scientific">Didymodactylos carnosus</name>
    <dbReference type="NCBI Taxonomy" id="1234261"/>
    <lineage>
        <taxon>Eukaryota</taxon>
        <taxon>Metazoa</taxon>
        <taxon>Spiralia</taxon>
        <taxon>Gnathifera</taxon>
        <taxon>Rotifera</taxon>
        <taxon>Eurotatoria</taxon>
        <taxon>Bdelloidea</taxon>
        <taxon>Philodinida</taxon>
        <taxon>Philodinidae</taxon>
        <taxon>Didymodactylos</taxon>
    </lineage>
</organism>
<keyword evidence="3" id="KW-0560">Oxidoreductase</keyword>
<dbReference type="GO" id="GO:0008113">
    <property type="term" value="F:peptide-methionine (S)-S-oxide reductase activity"/>
    <property type="evidence" value="ECO:0007669"/>
    <property type="project" value="UniProtKB-EC"/>
</dbReference>
<evidence type="ECO:0000313" key="11">
    <source>
        <dbReference type="EMBL" id="CAF4441137.1"/>
    </source>
</evidence>
<gene>
    <name evidence="9" type="ORF">GPM918_LOCUS40740</name>
    <name evidence="8" type="ORF">OVA965_LOCUS16126</name>
    <name evidence="11" type="ORF">SRO942_LOCUS41712</name>
    <name evidence="10" type="ORF">TMI583_LOCUS16135</name>
</gene>
<reference evidence="9" key="1">
    <citation type="submission" date="2021-02" db="EMBL/GenBank/DDBJ databases">
        <authorList>
            <person name="Nowell W R."/>
        </authorList>
    </citation>
    <scope>NUCLEOTIDE SEQUENCE</scope>
</reference>
<dbReference type="Pfam" id="PF01625">
    <property type="entry name" value="PMSR"/>
    <property type="match status" value="1"/>
</dbReference>
<dbReference type="InterPro" id="IPR036509">
    <property type="entry name" value="Met_Sox_Rdtase_MsrA_sf"/>
</dbReference>
<dbReference type="EMBL" id="CAJNOQ010030685">
    <property type="protein sequence ID" value="CAF1576124.1"/>
    <property type="molecule type" value="Genomic_DNA"/>
</dbReference>
<evidence type="ECO:0000256" key="4">
    <source>
        <dbReference type="ARBA" id="ARBA00030273"/>
    </source>
</evidence>
<dbReference type="EC" id="1.8.4.11" evidence="2"/>
<name>A0A815YXG4_9BILA</name>
<dbReference type="InterPro" id="IPR049006">
    <property type="entry name" value="MsrA_helical"/>
</dbReference>
<dbReference type="GO" id="GO:0034599">
    <property type="term" value="P:cellular response to oxidative stress"/>
    <property type="evidence" value="ECO:0007669"/>
    <property type="project" value="TreeGrafter"/>
</dbReference>
<comment type="caution">
    <text evidence="9">The sequence shown here is derived from an EMBL/GenBank/DDBJ whole genome shotgun (WGS) entry which is preliminary data.</text>
</comment>
<dbReference type="InterPro" id="IPR002569">
    <property type="entry name" value="Met_Sox_Rdtase_MsrA_dom"/>
</dbReference>
<evidence type="ECO:0000259" key="6">
    <source>
        <dbReference type="Pfam" id="PF01625"/>
    </source>
</evidence>
<dbReference type="PANTHER" id="PTHR42799">
    <property type="entry name" value="MITOCHONDRIAL PEPTIDE METHIONINE SULFOXIDE REDUCTASE"/>
    <property type="match status" value="1"/>
</dbReference>
<dbReference type="AlphaFoldDB" id="A0A815YXG4"/>
<feature type="domain" description="Selenoprotein methionine sulfoxide reductase A helical" evidence="7">
    <location>
        <begin position="148"/>
        <end position="185"/>
    </location>
</feature>
<dbReference type="SUPFAM" id="SSF55068">
    <property type="entry name" value="Peptide methionine sulfoxide reductase"/>
    <property type="match status" value="1"/>
</dbReference>
<sequence length="189" mass="22202">MDETITFSLGCFWSPDAQFGCVMGVTRTRVGYTSINNESFSADRIECIQIDYNTSVVTFKNLLDRFWKWHDPTVQQLNPSYISAIYYHNCIQNHEAKESLVEQQKEFLLKPILTKILPIINFDLAEDYHQKHYLKRHITLFPGNISTHVATRLNGYLAGYGTREQFEDEKERMGLNRKQINFIRKQLEN</sequence>
<evidence type="ECO:0000313" key="12">
    <source>
        <dbReference type="Proteomes" id="UP000663829"/>
    </source>
</evidence>
<evidence type="ECO:0000313" key="9">
    <source>
        <dbReference type="EMBL" id="CAF1576124.1"/>
    </source>
</evidence>
<evidence type="ECO:0000256" key="1">
    <source>
        <dbReference type="ARBA" id="ARBA00005591"/>
    </source>
</evidence>
<evidence type="ECO:0000259" key="7">
    <source>
        <dbReference type="Pfam" id="PF20939"/>
    </source>
</evidence>
<dbReference type="EMBL" id="CAJOBA010007431">
    <property type="protein sequence ID" value="CAF3802072.1"/>
    <property type="molecule type" value="Genomic_DNA"/>
</dbReference>
<evidence type="ECO:0000256" key="2">
    <source>
        <dbReference type="ARBA" id="ARBA00012502"/>
    </source>
</evidence>
<dbReference type="Proteomes" id="UP000682733">
    <property type="component" value="Unassembled WGS sequence"/>
</dbReference>
<protein>
    <recommendedName>
        <fullName evidence="2">peptide-methionine (S)-S-oxide reductase</fullName>
        <ecNumber evidence="2">1.8.4.11</ecNumber>
    </recommendedName>
    <alternativeName>
        <fullName evidence="5">Peptide-methionine (S)-S-oxide reductase</fullName>
    </alternativeName>
    <alternativeName>
        <fullName evidence="4">Protein-methionine-S-oxide reductase</fullName>
    </alternativeName>
</protein>
<dbReference type="Proteomes" id="UP000681722">
    <property type="component" value="Unassembled WGS sequence"/>
</dbReference>
<dbReference type="EMBL" id="CAJOBC010096568">
    <property type="protein sequence ID" value="CAF4441137.1"/>
    <property type="molecule type" value="Genomic_DNA"/>
</dbReference>
<dbReference type="EMBL" id="CAJNOK010007420">
    <property type="protein sequence ID" value="CAF1033786.1"/>
    <property type="molecule type" value="Genomic_DNA"/>
</dbReference>
<accession>A0A815YXG4</accession>
<dbReference type="OrthoDB" id="77405at2759"/>
<dbReference type="Proteomes" id="UP000677228">
    <property type="component" value="Unassembled WGS sequence"/>
</dbReference>